<reference evidence="3" key="1">
    <citation type="journal article" date="2014" name="Int. J. Syst. Evol. Microbiol.">
        <title>Complete genome sequence of Corynebacterium casei LMG S-19264T (=DSM 44701T), isolated from a smear-ripened cheese.</title>
        <authorList>
            <consortium name="US DOE Joint Genome Institute (JGI-PGF)"/>
            <person name="Walter F."/>
            <person name="Albersmeier A."/>
            <person name="Kalinowski J."/>
            <person name="Ruckert C."/>
        </authorList>
    </citation>
    <scope>NUCLEOTIDE SEQUENCE</scope>
    <source>
        <strain evidence="3">JCM 3086</strain>
    </source>
</reference>
<evidence type="ECO:0000259" key="2">
    <source>
        <dbReference type="Pfam" id="PF13006"/>
    </source>
</evidence>
<name>A0A917UP16_9ACTN</name>
<feature type="domain" description="Transposase IS4 N-terminal" evidence="2">
    <location>
        <begin position="23"/>
        <end position="88"/>
    </location>
</feature>
<evidence type="ECO:0000313" key="4">
    <source>
        <dbReference type="Proteomes" id="UP000657574"/>
    </source>
</evidence>
<gene>
    <name evidence="3" type="ORF">GCM10010121_098260</name>
</gene>
<comment type="caution">
    <text evidence="3">The sequence shown here is derived from an EMBL/GenBank/DDBJ whole genome shotgun (WGS) entry which is preliminary data.</text>
</comment>
<dbReference type="EMBL" id="BMQA01000140">
    <property type="protein sequence ID" value="GGJ72059.1"/>
    <property type="molecule type" value="Genomic_DNA"/>
</dbReference>
<feature type="transmembrane region" description="Helical" evidence="1">
    <location>
        <begin position="58"/>
        <end position="78"/>
    </location>
</feature>
<reference evidence="3" key="2">
    <citation type="submission" date="2020-09" db="EMBL/GenBank/DDBJ databases">
        <authorList>
            <person name="Sun Q."/>
            <person name="Ohkuma M."/>
        </authorList>
    </citation>
    <scope>NUCLEOTIDE SEQUENCE</scope>
    <source>
        <strain evidence="3">JCM 3086</strain>
    </source>
</reference>
<dbReference type="InterPro" id="IPR024473">
    <property type="entry name" value="Transposases_IS4_N"/>
</dbReference>
<sequence>MPDQFGTMTLTRTVTTANGLYAPGHLGALTRYIPFELVDCVLMGLGRSSAVRRVPSRVAVYFVLALALFTGLGYRQVWGKLVGAVRQLGYCGPAEKQAVAYGSWAR</sequence>
<dbReference type="Proteomes" id="UP000657574">
    <property type="component" value="Unassembled WGS sequence"/>
</dbReference>
<keyword evidence="1" id="KW-0472">Membrane</keyword>
<dbReference type="Pfam" id="PF13006">
    <property type="entry name" value="Nterm_IS4"/>
    <property type="match status" value="1"/>
</dbReference>
<proteinExistence type="predicted"/>
<evidence type="ECO:0000313" key="3">
    <source>
        <dbReference type="EMBL" id="GGJ72059.1"/>
    </source>
</evidence>
<protein>
    <recommendedName>
        <fullName evidence="2">Transposase IS4 N-terminal domain-containing protein</fullName>
    </recommendedName>
</protein>
<keyword evidence="1" id="KW-1133">Transmembrane helix</keyword>
<organism evidence="3 4">
    <name type="scientific">Streptomyces brasiliensis</name>
    <dbReference type="NCBI Taxonomy" id="1954"/>
    <lineage>
        <taxon>Bacteria</taxon>
        <taxon>Bacillati</taxon>
        <taxon>Actinomycetota</taxon>
        <taxon>Actinomycetes</taxon>
        <taxon>Kitasatosporales</taxon>
        <taxon>Streptomycetaceae</taxon>
        <taxon>Streptomyces</taxon>
    </lineage>
</organism>
<keyword evidence="4" id="KW-1185">Reference proteome</keyword>
<accession>A0A917UP16</accession>
<evidence type="ECO:0000256" key="1">
    <source>
        <dbReference type="SAM" id="Phobius"/>
    </source>
</evidence>
<keyword evidence="1" id="KW-0812">Transmembrane</keyword>
<dbReference type="AlphaFoldDB" id="A0A917UP16"/>